<accession>B7LQW2</accession>
<dbReference type="Proteomes" id="UP000000745">
    <property type="component" value="Chromosome"/>
</dbReference>
<sequence>MSRQKKAVVEIALTLQATQRLPDTWQYRQTISGTMCSGKRKHRVILY</sequence>
<dbReference type="HOGENOM" id="CLU_3168169_0_0_6"/>
<reference evidence="2" key="1">
    <citation type="journal article" date="2009" name="PLoS Genet.">
        <title>Organised genome dynamics in the Escherichia coli species results in highly diverse adaptive paths.</title>
        <authorList>
            <person name="Touchon M."/>
            <person name="Hoede C."/>
            <person name="Tenaillon O."/>
            <person name="Barbe V."/>
            <person name="Baeriswyl S."/>
            <person name="Bidet P."/>
            <person name="Bingen E."/>
            <person name="Bonacorsi S."/>
            <person name="Bouchier C."/>
            <person name="Bouvet O."/>
            <person name="Calteau A."/>
            <person name="Chiapello H."/>
            <person name="Clermont O."/>
            <person name="Cruveiller S."/>
            <person name="Danchin A."/>
            <person name="Diard M."/>
            <person name="Dossat C."/>
            <person name="Karoui M.E."/>
            <person name="Frapy E."/>
            <person name="Garry L."/>
            <person name="Ghigo J.M."/>
            <person name="Gilles A.M."/>
            <person name="Johnson J."/>
            <person name="Le Bouguenec C."/>
            <person name="Lescat M."/>
            <person name="Mangenot S."/>
            <person name="Martinez-Jehanne V."/>
            <person name="Matic I."/>
            <person name="Nassif X."/>
            <person name="Oztas S."/>
            <person name="Petit M.A."/>
            <person name="Pichon C."/>
            <person name="Rouy Z."/>
            <person name="Ruf C.S."/>
            <person name="Schneider D."/>
            <person name="Tourret J."/>
            <person name="Vacherie B."/>
            <person name="Vallenet D."/>
            <person name="Medigue C."/>
            <person name="Rocha E.P.C."/>
            <person name="Denamur E."/>
        </authorList>
    </citation>
    <scope>NUCLEOTIDE SEQUENCE [LARGE SCALE GENOMIC DNA]</scope>
    <source>
        <strain evidence="2">ATCC 35469 / DSM 13698 / BCRC 15582 / CCUG 18766 / IAM 14443 / JCM 21226 / LMG 7866 / NBRC 102419 / NCTC 12128 / CDC 0568-73</strain>
    </source>
</reference>
<keyword evidence="2" id="KW-1185">Reference proteome</keyword>
<proteinExistence type="predicted"/>
<name>B7LQW2_ESCF3</name>
<dbReference type="KEGG" id="efe:EFER_1486"/>
<gene>
    <name evidence="1" type="ordered locus">EFER_1486</name>
</gene>
<dbReference type="AlphaFoldDB" id="B7LQW2"/>
<organism evidence="1 2">
    <name type="scientific">Escherichia fergusonii (strain ATCC 35469 / DSM 13698 / CCUG 18766 / IAM 14443 / JCM 21226 / LMG 7866 / NBRC 102419 / NCTC 12128 / CDC 0568-73)</name>
    <dbReference type="NCBI Taxonomy" id="585054"/>
    <lineage>
        <taxon>Bacteria</taxon>
        <taxon>Pseudomonadati</taxon>
        <taxon>Pseudomonadota</taxon>
        <taxon>Gammaproteobacteria</taxon>
        <taxon>Enterobacterales</taxon>
        <taxon>Enterobacteriaceae</taxon>
        <taxon>Escherichia</taxon>
    </lineage>
</organism>
<evidence type="ECO:0000313" key="2">
    <source>
        <dbReference type="Proteomes" id="UP000000745"/>
    </source>
</evidence>
<protein>
    <submittedName>
        <fullName evidence="1">Uncharacterized protein</fullName>
    </submittedName>
</protein>
<dbReference type="EMBL" id="CU928158">
    <property type="protein sequence ID" value="CAQ89005.1"/>
    <property type="molecule type" value="Genomic_DNA"/>
</dbReference>
<evidence type="ECO:0000313" key="1">
    <source>
        <dbReference type="EMBL" id="CAQ89005.1"/>
    </source>
</evidence>